<dbReference type="AlphaFoldDB" id="A0A6J6JDN8"/>
<protein>
    <submittedName>
        <fullName evidence="1">Unannotated protein</fullName>
    </submittedName>
</protein>
<name>A0A6J6JDN8_9ZZZZ</name>
<dbReference type="EMBL" id="CAEZVP010000100">
    <property type="protein sequence ID" value="CAB4635182.1"/>
    <property type="molecule type" value="Genomic_DNA"/>
</dbReference>
<proteinExistence type="predicted"/>
<reference evidence="1" key="1">
    <citation type="submission" date="2020-05" db="EMBL/GenBank/DDBJ databases">
        <authorList>
            <person name="Chiriac C."/>
            <person name="Salcher M."/>
            <person name="Ghai R."/>
            <person name="Kavagutti S V."/>
        </authorList>
    </citation>
    <scope>NUCLEOTIDE SEQUENCE</scope>
</reference>
<accession>A0A6J6JDN8</accession>
<gene>
    <name evidence="1" type="ORF">UFOPK2046_00609</name>
</gene>
<organism evidence="1">
    <name type="scientific">freshwater metagenome</name>
    <dbReference type="NCBI Taxonomy" id="449393"/>
    <lineage>
        <taxon>unclassified sequences</taxon>
        <taxon>metagenomes</taxon>
        <taxon>ecological metagenomes</taxon>
    </lineage>
</organism>
<evidence type="ECO:0000313" key="1">
    <source>
        <dbReference type="EMBL" id="CAB4635182.1"/>
    </source>
</evidence>
<sequence>MIISKIANTTAVIGIKIAKAAKPNAGKSAINICSEPYADDEIQSEDKIPKAYRLLNL</sequence>